<reference evidence="5" key="1">
    <citation type="submission" date="2020-11" db="EMBL/GenBank/DDBJ databases">
        <title>Sequencing the genomes of 1000 actinobacteria strains.</title>
        <authorList>
            <person name="Klenk H.-P."/>
        </authorList>
    </citation>
    <scope>NUCLEOTIDE SEQUENCE</scope>
    <source>
        <strain evidence="5">DSM 45356</strain>
    </source>
</reference>
<dbReference type="GO" id="GO:0032259">
    <property type="term" value="P:methylation"/>
    <property type="evidence" value="ECO:0007669"/>
    <property type="project" value="UniProtKB-KW"/>
</dbReference>
<keyword evidence="2 5" id="KW-0489">Methyltransferase</keyword>
<keyword evidence="3 5" id="KW-0808">Transferase</keyword>
<dbReference type="Proteomes" id="UP000622552">
    <property type="component" value="Unassembled WGS sequence"/>
</dbReference>
<dbReference type="InterPro" id="IPR029064">
    <property type="entry name" value="Ribosomal_eL30-like_sf"/>
</dbReference>
<dbReference type="PANTHER" id="PTHR46429:SF1">
    <property type="entry name" value="23S RRNA (GUANOSINE-2'-O-)-METHYLTRANSFERASE RLMB"/>
    <property type="match status" value="1"/>
</dbReference>
<feature type="domain" description="RNA 2-O ribose methyltransferase substrate binding" evidence="4">
    <location>
        <begin position="11"/>
        <end position="88"/>
    </location>
</feature>
<sequence>MAASPRDRFITVYGRMPVLEALRDPALEIEKIVIAENASGRSLDEIRDLAKRYRVPVEFSTPSRVKFLAGNGKHDQGVIADIVAPRMGRLEEFLEWRGSRPTKLFVLDGVTNPSNVGMILRSATGAGLDGVVLPRAGTPHVGPLVIKASAGVAFAAPILNADTALQAADLLRAAGYTLYGLSADAPASLFDARFAECAAFVLGGETDGLTVPTDEDVAIPMWGGVESLNVAAAASVVAFEIARREIGSTGA</sequence>
<evidence type="ECO:0000313" key="5">
    <source>
        <dbReference type="EMBL" id="MBG6140791.1"/>
    </source>
</evidence>
<name>A0A8J7GYS9_9ACTN</name>
<organism evidence="5 6">
    <name type="scientific">Longispora fulva</name>
    <dbReference type="NCBI Taxonomy" id="619741"/>
    <lineage>
        <taxon>Bacteria</taxon>
        <taxon>Bacillati</taxon>
        <taxon>Actinomycetota</taxon>
        <taxon>Actinomycetes</taxon>
        <taxon>Micromonosporales</taxon>
        <taxon>Micromonosporaceae</taxon>
        <taxon>Longispora</taxon>
    </lineage>
</organism>
<dbReference type="RefSeq" id="WP_197007299.1">
    <property type="nucleotide sequence ID" value="NZ_BONS01000019.1"/>
</dbReference>
<dbReference type="InterPro" id="IPR013123">
    <property type="entry name" value="SpoU_subst-bd"/>
</dbReference>
<dbReference type="CDD" id="cd18095">
    <property type="entry name" value="SpoU-like_rRNA-MTase"/>
    <property type="match status" value="1"/>
</dbReference>
<evidence type="ECO:0000259" key="4">
    <source>
        <dbReference type="SMART" id="SM00967"/>
    </source>
</evidence>
<dbReference type="SMART" id="SM00967">
    <property type="entry name" value="SpoU_sub_bind"/>
    <property type="match status" value="1"/>
</dbReference>
<dbReference type="EMBL" id="JADOUF010000001">
    <property type="protein sequence ID" value="MBG6140791.1"/>
    <property type="molecule type" value="Genomic_DNA"/>
</dbReference>
<evidence type="ECO:0000313" key="6">
    <source>
        <dbReference type="Proteomes" id="UP000622552"/>
    </source>
</evidence>
<dbReference type="GO" id="GO:0008173">
    <property type="term" value="F:RNA methyltransferase activity"/>
    <property type="evidence" value="ECO:0007669"/>
    <property type="project" value="InterPro"/>
</dbReference>
<evidence type="ECO:0000256" key="2">
    <source>
        <dbReference type="ARBA" id="ARBA00022603"/>
    </source>
</evidence>
<evidence type="ECO:0000256" key="1">
    <source>
        <dbReference type="ARBA" id="ARBA00007228"/>
    </source>
</evidence>
<protein>
    <submittedName>
        <fullName evidence="5">23S rRNA (Guanosine2251-2'-O)-methyltransferase</fullName>
        <ecNumber evidence="5">2.1.1.185</ecNumber>
    </submittedName>
</protein>
<dbReference type="InterPro" id="IPR029026">
    <property type="entry name" value="tRNA_m1G_MTases_N"/>
</dbReference>
<dbReference type="InterPro" id="IPR029028">
    <property type="entry name" value="Alpha/beta_knot_MTases"/>
</dbReference>
<evidence type="ECO:0000256" key="3">
    <source>
        <dbReference type="ARBA" id="ARBA00022679"/>
    </source>
</evidence>
<dbReference type="SUPFAM" id="SSF55315">
    <property type="entry name" value="L30e-like"/>
    <property type="match status" value="1"/>
</dbReference>
<dbReference type="Gene3D" id="3.30.1330.30">
    <property type="match status" value="1"/>
</dbReference>
<proteinExistence type="inferred from homology"/>
<gene>
    <name evidence="5" type="ORF">IW245_006985</name>
</gene>
<comment type="similarity">
    <text evidence="1">Belongs to the class IV-like SAM-binding methyltransferase superfamily. RNA methyltransferase TrmH family.</text>
</comment>
<dbReference type="PANTHER" id="PTHR46429">
    <property type="entry name" value="23S RRNA (GUANOSINE-2'-O-)-METHYLTRANSFERASE RLMB"/>
    <property type="match status" value="1"/>
</dbReference>
<dbReference type="GO" id="GO:0003723">
    <property type="term" value="F:RNA binding"/>
    <property type="evidence" value="ECO:0007669"/>
    <property type="project" value="InterPro"/>
</dbReference>
<dbReference type="GO" id="GO:0005829">
    <property type="term" value="C:cytosol"/>
    <property type="evidence" value="ECO:0007669"/>
    <property type="project" value="TreeGrafter"/>
</dbReference>
<dbReference type="InterPro" id="IPR004441">
    <property type="entry name" value="rRNA_MeTrfase_TrmH"/>
</dbReference>
<dbReference type="SUPFAM" id="SSF75217">
    <property type="entry name" value="alpha/beta knot"/>
    <property type="match status" value="1"/>
</dbReference>
<dbReference type="EC" id="2.1.1.185" evidence="5"/>
<comment type="caution">
    <text evidence="5">The sequence shown here is derived from an EMBL/GenBank/DDBJ whole genome shotgun (WGS) entry which is preliminary data.</text>
</comment>
<dbReference type="AlphaFoldDB" id="A0A8J7GYS9"/>
<dbReference type="InterPro" id="IPR001537">
    <property type="entry name" value="SpoU_MeTrfase"/>
</dbReference>
<accession>A0A8J7GYS9</accession>
<dbReference type="Pfam" id="PF00588">
    <property type="entry name" value="SpoU_methylase"/>
    <property type="match status" value="1"/>
</dbReference>
<dbReference type="Pfam" id="PF08032">
    <property type="entry name" value="SpoU_sub_bind"/>
    <property type="match status" value="1"/>
</dbReference>
<dbReference type="Gene3D" id="3.40.1280.10">
    <property type="match status" value="1"/>
</dbReference>
<dbReference type="GO" id="GO:0006396">
    <property type="term" value="P:RNA processing"/>
    <property type="evidence" value="ECO:0007669"/>
    <property type="project" value="InterPro"/>
</dbReference>
<keyword evidence="6" id="KW-1185">Reference proteome</keyword>